<dbReference type="SUPFAM" id="SSF53335">
    <property type="entry name" value="S-adenosyl-L-methionine-dependent methyltransferases"/>
    <property type="match status" value="1"/>
</dbReference>
<evidence type="ECO:0000256" key="3">
    <source>
        <dbReference type="ARBA" id="ARBA00022679"/>
    </source>
</evidence>
<dbReference type="InterPro" id="IPR029063">
    <property type="entry name" value="SAM-dependent_MTases_sf"/>
</dbReference>
<evidence type="ECO:0000259" key="6">
    <source>
        <dbReference type="Pfam" id="PF20465"/>
    </source>
</evidence>
<dbReference type="InterPro" id="IPR050953">
    <property type="entry name" value="N4_N6_ade-DNA_methylase"/>
</dbReference>
<keyword evidence="11" id="KW-1185">Reference proteome</keyword>
<dbReference type="InterPro" id="IPR046820">
    <property type="entry name" value="MmeI_TRD"/>
</dbReference>
<comment type="caution">
    <text evidence="10">The sequence shown here is derived from an EMBL/GenBank/DDBJ whole genome shotgun (WGS) entry which is preliminary data.</text>
</comment>
<dbReference type="Pfam" id="PF20465">
    <property type="entry name" value="MmeI_hel"/>
    <property type="match status" value="1"/>
</dbReference>
<name>A0ABT9NHE8_9ACTO</name>
<feature type="domain" description="MmeI-like C-terminal" evidence="8">
    <location>
        <begin position="818"/>
        <end position="894"/>
    </location>
</feature>
<dbReference type="PANTHER" id="PTHR33841">
    <property type="entry name" value="DNA METHYLTRANSFERASE YEEA-RELATED"/>
    <property type="match status" value="1"/>
</dbReference>
<dbReference type="InterPro" id="IPR046819">
    <property type="entry name" value="MmeI_hel"/>
</dbReference>
<sequence>MARLNLRAVEERVAPLGGRDHYDREFIFELLLAYGRSKSSVTRLRNGSLNLAADKSRDILQKGIVCFRETDGDPLSELESIKNAPETVRFRPRFIIVTNYEELLAIDTKTRENLIISIAQIDQYFTFFLPWAGMEKAQYTAEAHADARAAERMGELYDELLNVNPGLLETDSGRHGLNLFFTRLLFCFFAEDTEIFPPGLFTETIGSLSREDGSDTAELIREIFRALDSNDDADKPAHLRRFPYVNGRLFSVGDDDVVPQFSPRSRKLLTDLGKLQWQEINPDIFGSMFQAIAKDERRSELGQHYTSVPNILKTIEPLFLDELRDEFDRSADSVKKLKALLERISAIRIFDPACGSGNFLVIAYKELRRLEHAILEQIDSLENRLSKEHETLTIVADSRISIENFYGIEIDDFAVEVAILSLWIAKHQMNVEFREKFGVSIPLIPLRESGNVVVGNAARIDWNEVCPNDGEAEIYLIGNPPYGGSKLQNAQQKADYGYVFGDRKYSKDLDYVALWFVKGAEYIVDSRAELAFVSTNSVSQGQHVAMLFPMLFDLGMEIGYAYTSFKWENNAKGNAGVTVVVISLRNPSEKQKYLFTEDVAIPATNINGYLADGPNIFVNSRRHAIGTIPKMQFGSMPIDSGALTPTEAEARELLDNRAAKPFLKRFMGASEFINEKLRYAIWIEDSDLDEAMRVDALSNRIERVRKFREDSKRSATQELAQTPWKFGHISYKPTDAIIVPSVSSERREYIPIGFVGPDTVISNLAFAVYDAEPWLFAILTSRMHMAWTRAVGGKMKTDYRYSNTLVYNNFPMPDLTAADKARLDEVAFRVLDVREYHSEKTLAELYDPDHMPDNLREAHARVDELVDLLYRKAAFETDEERLSLLFEMYKKLTAEEGLKK</sequence>
<organism evidence="10 11">
    <name type="scientific">Trueperella bonasi</name>
    <dbReference type="NCBI Taxonomy" id="312286"/>
    <lineage>
        <taxon>Bacteria</taxon>
        <taxon>Bacillati</taxon>
        <taxon>Actinomycetota</taxon>
        <taxon>Actinomycetes</taxon>
        <taxon>Actinomycetales</taxon>
        <taxon>Actinomycetaceae</taxon>
        <taxon>Trueperella</taxon>
    </lineage>
</organism>
<feature type="domain" description="MmeI-like helicase spacer" evidence="6">
    <location>
        <begin position="175"/>
        <end position="250"/>
    </location>
</feature>
<evidence type="ECO:0000259" key="9">
    <source>
        <dbReference type="Pfam" id="PF20473"/>
    </source>
</evidence>
<protein>
    <recommendedName>
        <fullName evidence="1">site-specific DNA-methyltransferase (adenine-specific)</fullName>
        <ecNumber evidence="1">2.1.1.72</ecNumber>
    </recommendedName>
</protein>
<dbReference type="Pfam" id="PF20467">
    <property type="entry name" value="MmeI_C"/>
    <property type="match status" value="1"/>
</dbReference>
<accession>A0ABT9NHE8</accession>
<feature type="domain" description="MmeI-like N-terminal" evidence="5">
    <location>
        <begin position="5"/>
        <end position="162"/>
    </location>
</feature>
<evidence type="ECO:0000256" key="2">
    <source>
        <dbReference type="ARBA" id="ARBA00022603"/>
    </source>
</evidence>
<proteinExistence type="predicted"/>
<dbReference type="Pfam" id="PF20466">
    <property type="entry name" value="MmeI_TRD"/>
    <property type="match status" value="1"/>
</dbReference>
<gene>
    <name evidence="10" type="ORF">J2S70_001411</name>
</gene>
<evidence type="ECO:0000313" key="10">
    <source>
        <dbReference type="EMBL" id="MDP9806829.1"/>
    </source>
</evidence>
<dbReference type="InterPro" id="IPR046816">
    <property type="entry name" value="MmeI_Mtase"/>
</dbReference>
<keyword evidence="3" id="KW-0808">Transferase</keyword>
<keyword evidence="2" id="KW-0489">Methyltransferase</keyword>
<reference evidence="10 11" key="1">
    <citation type="submission" date="2023-07" db="EMBL/GenBank/DDBJ databases">
        <title>Sequencing the genomes of 1000 actinobacteria strains.</title>
        <authorList>
            <person name="Klenk H.-P."/>
        </authorList>
    </citation>
    <scope>NUCLEOTIDE SEQUENCE [LARGE SCALE GENOMIC DNA]</scope>
    <source>
        <strain evidence="10 11">DSM 17163</strain>
    </source>
</reference>
<evidence type="ECO:0000259" key="8">
    <source>
        <dbReference type="Pfam" id="PF20467"/>
    </source>
</evidence>
<evidence type="ECO:0000313" key="11">
    <source>
        <dbReference type="Proteomes" id="UP001243212"/>
    </source>
</evidence>
<feature type="domain" description="MmeI-like target recognition" evidence="7">
    <location>
        <begin position="612"/>
        <end position="815"/>
    </location>
</feature>
<evidence type="ECO:0000259" key="7">
    <source>
        <dbReference type="Pfam" id="PF20466"/>
    </source>
</evidence>
<dbReference type="Gene3D" id="3.40.50.150">
    <property type="entry name" value="Vaccinia Virus protein VP39"/>
    <property type="match status" value="1"/>
</dbReference>
<dbReference type="Pfam" id="PF20473">
    <property type="entry name" value="MmeI_Mtase"/>
    <property type="match status" value="1"/>
</dbReference>
<dbReference type="RefSeq" id="WP_307683025.1">
    <property type="nucleotide sequence ID" value="NZ_JAUSQX010000001.1"/>
</dbReference>
<dbReference type="Proteomes" id="UP001243212">
    <property type="component" value="Unassembled WGS sequence"/>
</dbReference>
<dbReference type="EC" id="2.1.1.72" evidence="1"/>
<dbReference type="PANTHER" id="PTHR33841:SF1">
    <property type="entry name" value="DNA METHYLTRANSFERASE A"/>
    <property type="match status" value="1"/>
</dbReference>
<dbReference type="Pfam" id="PF20464">
    <property type="entry name" value="MmeI_N"/>
    <property type="match status" value="1"/>
</dbReference>
<evidence type="ECO:0000256" key="4">
    <source>
        <dbReference type="ARBA" id="ARBA00047942"/>
    </source>
</evidence>
<dbReference type="EMBL" id="JAUSQX010000001">
    <property type="protein sequence ID" value="MDP9806829.1"/>
    <property type="molecule type" value="Genomic_DNA"/>
</dbReference>
<dbReference type="InterPro" id="IPR046817">
    <property type="entry name" value="MmeI_N"/>
</dbReference>
<evidence type="ECO:0000256" key="1">
    <source>
        <dbReference type="ARBA" id="ARBA00011900"/>
    </source>
</evidence>
<evidence type="ECO:0000259" key="5">
    <source>
        <dbReference type="Pfam" id="PF20464"/>
    </source>
</evidence>
<feature type="domain" description="MmeI-like DNA-methyltransferase" evidence="9">
    <location>
        <begin position="329"/>
        <end position="595"/>
    </location>
</feature>
<comment type="catalytic activity">
    <reaction evidence="4">
        <text>a 2'-deoxyadenosine in DNA + S-adenosyl-L-methionine = an N(6)-methyl-2'-deoxyadenosine in DNA + S-adenosyl-L-homocysteine + H(+)</text>
        <dbReference type="Rhea" id="RHEA:15197"/>
        <dbReference type="Rhea" id="RHEA-COMP:12418"/>
        <dbReference type="Rhea" id="RHEA-COMP:12419"/>
        <dbReference type="ChEBI" id="CHEBI:15378"/>
        <dbReference type="ChEBI" id="CHEBI:57856"/>
        <dbReference type="ChEBI" id="CHEBI:59789"/>
        <dbReference type="ChEBI" id="CHEBI:90615"/>
        <dbReference type="ChEBI" id="CHEBI:90616"/>
        <dbReference type="EC" id="2.1.1.72"/>
    </reaction>
</comment>
<dbReference type="InterPro" id="IPR046818">
    <property type="entry name" value="MmeI_C"/>
</dbReference>